<accession>A0A2T7NNV7</accession>
<reference evidence="2 3" key="1">
    <citation type="submission" date="2018-04" db="EMBL/GenBank/DDBJ databases">
        <title>The genome of golden apple snail Pomacea canaliculata provides insight into stress tolerance and invasive adaptation.</title>
        <authorList>
            <person name="Liu C."/>
            <person name="Liu B."/>
            <person name="Ren Y."/>
            <person name="Zhang Y."/>
            <person name="Wang H."/>
            <person name="Li S."/>
            <person name="Jiang F."/>
            <person name="Yin L."/>
            <person name="Zhang G."/>
            <person name="Qian W."/>
            <person name="Fan W."/>
        </authorList>
    </citation>
    <scope>NUCLEOTIDE SEQUENCE [LARGE SCALE GENOMIC DNA]</scope>
    <source>
        <strain evidence="2">SZHN2017</strain>
        <tissue evidence="2">Muscle</tissue>
    </source>
</reference>
<evidence type="ECO:0000313" key="3">
    <source>
        <dbReference type="Proteomes" id="UP000245119"/>
    </source>
</evidence>
<gene>
    <name evidence="2" type="ORF">C0Q70_16088</name>
</gene>
<keyword evidence="3" id="KW-1185">Reference proteome</keyword>
<proteinExistence type="predicted"/>
<feature type="region of interest" description="Disordered" evidence="1">
    <location>
        <begin position="117"/>
        <end position="141"/>
    </location>
</feature>
<organism evidence="2 3">
    <name type="scientific">Pomacea canaliculata</name>
    <name type="common">Golden apple snail</name>
    <dbReference type="NCBI Taxonomy" id="400727"/>
    <lineage>
        <taxon>Eukaryota</taxon>
        <taxon>Metazoa</taxon>
        <taxon>Spiralia</taxon>
        <taxon>Lophotrochozoa</taxon>
        <taxon>Mollusca</taxon>
        <taxon>Gastropoda</taxon>
        <taxon>Caenogastropoda</taxon>
        <taxon>Architaenioglossa</taxon>
        <taxon>Ampullarioidea</taxon>
        <taxon>Ampullariidae</taxon>
        <taxon>Pomacea</taxon>
    </lineage>
</organism>
<name>A0A2T7NNV7_POMCA</name>
<protein>
    <submittedName>
        <fullName evidence="2">Uncharacterized protein</fullName>
    </submittedName>
</protein>
<comment type="caution">
    <text evidence="2">The sequence shown here is derived from an EMBL/GenBank/DDBJ whole genome shotgun (WGS) entry which is preliminary data.</text>
</comment>
<evidence type="ECO:0000256" key="1">
    <source>
        <dbReference type="SAM" id="MobiDB-lite"/>
    </source>
</evidence>
<evidence type="ECO:0000313" key="2">
    <source>
        <dbReference type="EMBL" id="PVD22832.1"/>
    </source>
</evidence>
<sequence length="141" mass="15166">MLGSADHLLITTPLEDAARARKSQRCRQAGQGGYVASLSRLLTALAWRRLVVAAGPLGGNQLLPCDRCPARTRRRRQVRVDNLPLILLAGNRLPPTRRLCHLVKTSAINAAAYSVDRPDPTLSPASREGASSLASDGTLIH</sequence>
<dbReference type="EMBL" id="PZQS01000010">
    <property type="protein sequence ID" value="PVD22832.1"/>
    <property type="molecule type" value="Genomic_DNA"/>
</dbReference>
<dbReference type="Proteomes" id="UP000245119">
    <property type="component" value="Linkage Group LG10"/>
</dbReference>
<dbReference type="AlphaFoldDB" id="A0A2T7NNV7"/>